<dbReference type="InterPro" id="IPR023631">
    <property type="entry name" value="Amidase_dom"/>
</dbReference>
<dbReference type="AlphaFoldDB" id="A0A849KU11"/>
<dbReference type="Proteomes" id="UP000572377">
    <property type="component" value="Unassembled WGS sequence"/>
</dbReference>
<dbReference type="SUPFAM" id="SSF75304">
    <property type="entry name" value="Amidase signature (AS) enzymes"/>
    <property type="match status" value="1"/>
</dbReference>
<name>A0A849KU11_9RHOB</name>
<keyword evidence="5" id="KW-1185">Reference proteome</keyword>
<gene>
    <name evidence="4" type="ORF">HMH01_01245</name>
</gene>
<evidence type="ECO:0000313" key="4">
    <source>
        <dbReference type="EMBL" id="NNU79051.1"/>
    </source>
</evidence>
<dbReference type="Pfam" id="PF01425">
    <property type="entry name" value="Amidase"/>
    <property type="match status" value="1"/>
</dbReference>
<protein>
    <submittedName>
        <fullName evidence="4">Amidase</fullName>
    </submittedName>
</protein>
<dbReference type="GO" id="GO:0003824">
    <property type="term" value="F:catalytic activity"/>
    <property type="evidence" value="ECO:0007669"/>
    <property type="project" value="InterPro"/>
</dbReference>
<feature type="domain" description="Amidase" evidence="3">
    <location>
        <begin position="24"/>
        <end position="432"/>
    </location>
</feature>
<dbReference type="Gene3D" id="3.90.1300.10">
    <property type="entry name" value="Amidase signature (AS) domain"/>
    <property type="match status" value="1"/>
</dbReference>
<evidence type="ECO:0000313" key="5">
    <source>
        <dbReference type="Proteomes" id="UP000572377"/>
    </source>
</evidence>
<dbReference type="InterPro" id="IPR036928">
    <property type="entry name" value="AS_sf"/>
</dbReference>
<feature type="coiled-coil region" evidence="1">
    <location>
        <begin position="342"/>
        <end position="369"/>
    </location>
</feature>
<feature type="compositionally biased region" description="Polar residues" evidence="2">
    <location>
        <begin position="133"/>
        <end position="142"/>
    </location>
</feature>
<dbReference type="PANTHER" id="PTHR11895:SF176">
    <property type="entry name" value="AMIDASE AMID-RELATED"/>
    <property type="match status" value="1"/>
</dbReference>
<proteinExistence type="predicted"/>
<dbReference type="RefSeq" id="WP_171321707.1">
    <property type="nucleotide sequence ID" value="NZ_JABFBC010000001.1"/>
</dbReference>
<dbReference type="PANTHER" id="PTHR11895">
    <property type="entry name" value="TRANSAMIDASE"/>
    <property type="match status" value="1"/>
</dbReference>
<accession>A0A849KU11</accession>
<evidence type="ECO:0000259" key="3">
    <source>
        <dbReference type="Pfam" id="PF01425"/>
    </source>
</evidence>
<dbReference type="InterPro" id="IPR000120">
    <property type="entry name" value="Amidase"/>
</dbReference>
<evidence type="ECO:0000256" key="2">
    <source>
        <dbReference type="SAM" id="MobiDB-lite"/>
    </source>
</evidence>
<comment type="caution">
    <text evidence="4">The sequence shown here is derived from an EMBL/GenBank/DDBJ whole genome shotgun (WGS) entry which is preliminary data.</text>
</comment>
<feature type="region of interest" description="Disordered" evidence="2">
    <location>
        <begin position="128"/>
        <end position="152"/>
    </location>
</feature>
<organism evidence="4 5">
    <name type="scientific">Halovulum dunhuangense</name>
    <dbReference type="NCBI Taxonomy" id="1505036"/>
    <lineage>
        <taxon>Bacteria</taxon>
        <taxon>Pseudomonadati</taxon>
        <taxon>Pseudomonadota</taxon>
        <taxon>Alphaproteobacteria</taxon>
        <taxon>Rhodobacterales</taxon>
        <taxon>Paracoccaceae</taxon>
        <taxon>Halovulum</taxon>
    </lineage>
</organism>
<dbReference type="EMBL" id="JABFBC010000001">
    <property type="protein sequence ID" value="NNU79051.1"/>
    <property type="molecule type" value="Genomic_DNA"/>
</dbReference>
<evidence type="ECO:0000256" key="1">
    <source>
        <dbReference type="SAM" id="Coils"/>
    </source>
</evidence>
<sequence length="447" mass="47824">MAALPDFATMRQAFLEGTDTPRNLLEQCLENIQRSEATVKAFAHLDVEGARKAADLSTARYASGKALSPIDGMPVGVKDIIDTIDMPTQMNNDMFSGHQSRSDAACVRAVREGGGVILGKTVTTEFAIGRSGPTVNPHNTGHTPGGSSSGSAAGTAAGMFVAAFGTQTQGSIIRPSSFNGVVGFKPTLGALSTDGVHPLSRSHDHLGVIGQSVQSVWALSRWVGEIAPGQDTNGLGGDAACTLMPVKPVRLAVARTTAFSDLDRQSAQAFDTLLGDLRGLGIAVCEPDGDPYLAELVRRLDRIVEISIRMVAFDMRWPYRSYVDVAPEAMGPRIHELVALGKEVSLDEYRAMRAEREDLRNRVMELSRNYDAVILPSASGPAPEGFEYTGARTFLLYWSFIGFPAFNLPLMKVDGMPFGLQLAGFQGQDHALGQKAAWLEKSLAPDA</sequence>
<reference evidence="4 5" key="1">
    <citation type="submission" date="2020-05" db="EMBL/GenBank/DDBJ databases">
        <title>Gimesia benthica sp. nov., a novel planctomycete isolated from a deep-sea water sample of the Northwest Indian Ocean.</title>
        <authorList>
            <person name="Wang J."/>
            <person name="Ruan C."/>
            <person name="Song L."/>
            <person name="Zhu Y."/>
            <person name="Li A."/>
            <person name="Zheng X."/>
            <person name="Wang L."/>
            <person name="Lu Z."/>
            <person name="Huang Y."/>
            <person name="Du W."/>
            <person name="Zhou Y."/>
            <person name="Huang L."/>
            <person name="Dai X."/>
        </authorList>
    </citation>
    <scope>NUCLEOTIDE SEQUENCE [LARGE SCALE GENOMIC DNA]</scope>
    <source>
        <strain evidence="4 5">YYQ-30</strain>
    </source>
</reference>
<keyword evidence="1" id="KW-0175">Coiled coil</keyword>